<evidence type="ECO:0000313" key="2">
    <source>
        <dbReference type="Proteomes" id="UP001433508"/>
    </source>
</evidence>
<comment type="caution">
    <text evidence="1">The sequence shown here is derived from an EMBL/GenBank/DDBJ whole genome shotgun (WGS) entry which is preliminary data.</text>
</comment>
<protein>
    <submittedName>
        <fullName evidence="1">Uncharacterized protein</fullName>
    </submittedName>
</protein>
<reference evidence="2" key="1">
    <citation type="journal article" date="2024" name="Front. Bioeng. Biotechnol.">
        <title>Genome-scale model development and genomic sequencing of the oleaginous clade Lipomyces.</title>
        <authorList>
            <person name="Czajka J.J."/>
            <person name="Han Y."/>
            <person name="Kim J."/>
            <person name="Mondo S.J."/>
            <person name="Hofstad B.A."/>
            <person name="Robles A."/>
            <person name="Haridas S."/>
            <person name="Riley R."/>
            <person name="LaButti K."/>
            <person name="Pangilinan J."/>
            <person name="Andreopoulos W."/>
            <person name="Lipzen A."/>
            <person name="Yan J."/>
            <person name="Wang M."/>
            <person name="Ng V."/>
            <person name="Grigoriev I.V."/>
            <person name="Spatafora J.W."/>
            <person name="Magnuson J.K."/>
            <person name="Baker S.E."/>
            <person name="Pomraning K.R."/>
        </authorList>
    </citation>
    <scope>NUCLEOTIDE SEQUENCE [LARGE SCALE GENOMIC DNA]</scope>
    <source>
        <strain evidence="2">CBS 7786</strain>
    </source>
</reference>
<accession>A0ACC3SXS7</accession>
<keyword evidence="2" id="KW-1185">Reference proteome</keyword>
<evidence type="ECO:0000313" key="1">
    <source>
        <dbReference type="EMBL" id="KAK9236449.1"/>
    </source>
</evidence>
<organism evidence="1 2">
    <name type="scientific">Lipomyces kononenkoae</name>
    <name type="common">Yeast</name>
    <dbReference type="NCBI Taxonomy" id="34357"/>
    <lineage>
        <taxon>Eukaryota</taxon>
        <taxon>Fungi</taxon>
        <taxon>Dikarya</taxon>
        <taxon>Ascomycota</taxon>
        <taxon>Saccharomycotina</taxon>
        <taxon>Lipomycetes</taxon>
        <taxon>Lipomycetales</taxon>
        <taxon>Lipomycetaceae</taxon>
        <taxon>Lipomyces</taxon>
    </lineage>
</organism>
<sequence>MVGNKIIILMVTVAVSGMAACASNLHIISENWAVMGYSVLTSLISQYVLQSFSNGSDNQSPRSQCRNYDGKRLCVSWAVYSPHGMYLGERSDVSDFAAKCALEGKSAEMRVNLTSGTGEMVCVSQTGCKDVLCHPQVVNLDLKLDE</sequence>
<proteinExistence type="predicted"/>
<dbReference type="Proteomes" id="UP001433508">
    <property type="component" value="Unassembled WGS sequence"/>
</dbReference>
<name>A0ACC3SXS7_LIPKO</name>
<gene>
    <name evidence="1" type="ORF">V1525DRAFT_406869</name>
</gene>
<dbReference type="EMBL" id="MU971387">
    <property type="protein sequence ID" value="KAK9236449.1"/>
    <property type="molecule type" value="Genomic_DNA"/>
</dbReference>